<comment type="similarity">
    <text evidence="1">Belongs to the peptidase M20B family.</text>
</comment>
<evidence type="ECO:0000256" key="9">
    <source>
        <dbReference type="PIRSR" id="PIRSR037215-2"/>
    </source>
</evidence>
<evidence type="ECO:0000259" key="10">
    <source>
        <dbReference type="Pfam" id="PF07687"/>
    </source>
</evidence>
<dbReference type="EC" id="3.4.11.4" evidence="7"/>
<dbReference type="GO" id="GO:0008237">
    <property type="term" value="F:metallopeptidase activity"/>
    <property type="evidence" value="ECO:0007669"/>
    <property type="project" value="UniProtKB-KW"/>
</dbReference>
<dbReference type="GO" id="GO:0006508">
    <property type="term" value="P:proteolysis"/>
    <property type="evidence" value="ECO:0007669"/>
    <property type="project" value="UniProtKB-UniRule"/>
</dbReference>
<evidence type="ECO:0000256" key="7">
    <source>
        <dbReference type="NCBIfam" id="TIGR01882"/>
    </source>
</evidence>
<keyword evidence="12" id="KW-1185">Reference proteome</keyword>
<evidence type="ECO:0000256" key="4">
    <source>
        <dbReference type="ARBA" id="ARBA00022801"/>
    </source>
</evidence>
<evidence type="ECO:0000256" key="5">
    <source>
        <dbReference type="ARBA" id="ARBA00022833"/>
    </source>
</evidence>
<dbReference type="GO" id="GO:0006518">
    <property type="term" value="P:peptide metabolic process"/>
    <property type="evidence" value="ECO:0007669"/>
    <property type="project" value="InterPro"/>
</dbReference>
<evidence type="ECO:0000256" key="6">
    <source>
        <dbReference type="ARBA" id="ARBA00023049"/>
    </source>
</evidence>
<dbReference type="InterPro" id="IPR001261">
    <property type="entry name" value="ArgE/DapE_CS"/>
</dbReference>
<evidence type="ECO:0000256" key="8">
    <source>
        <dbReference type="PIRSR" id="PIRSR037215-1"/>
    </source>
</evidence>
<feature type="binding site" evidence="9">
    <location>
        <position position="208"/>
    </location>
    <ligand>
        <name>Zn(2+)</name>
        <dbReference type="ChEBI" id="CHEBI:29105"/>
        <label>1</label>
    </ligand>
</feature>
<accession>A0A081BTM0</accession>
<feature type="active site" evidence="8">
    <location>
        <position position="91"/>
    </location>
</feature>
<keyword evidence="5 9" id="KW-0862">Zinc</keyword>
<dbReference type="GO" id="GO:0045148">
    <property type="term" value="F:tripeptide aminopeptidase activity"/>
    <property type="evidence" value="ECO:0007669"/>
    <property type="project" value="UniProtKB-UniRule"/>
</dbReference>
<dbReference type="InterPro" id="IPR036264">
    <property type="entry name" value="Bact_exopeptidase_dim_dom"/>
</dbReference>
<dbReference type="Proteomes" id="UP000030700">
    <property type="component" value="Unassembled WGS sequence"/>
</dbReference>
<keyword evidence="4" id="KW-0378">Hydrolase</keyword>
<dbReference type="InterPro" id="IPR011650">
    <property type="entry name" value="Peptidase_M20_dimer"/>
</dbReference>
<dbReference type="Pfam" id="PF07687">
    <property type="entry name" value="M20_dimer"/>
    <property type="match status" value="1"/>
</dbReference>
<reference evidence="11" key="1">
    <citation type="journal article" date="2015" name="PeerJ">
        <title>First genomic representation of candidate bacterial phylum KSB3 points to enhanced environmental sensing as a trigger of wastewater bulking.</title>
        <authorList>
            <person name="Sekiguchi Y."/>
            <person name="Ohashi A."/>
            <person name="Parks D.H."/>
            <person name="Yamauchi T."/>
            <person name="Tyson G.W."/>
            <person name="Hugenholtz P."/>
        </authorList>
    </citation>
    <scope>NUCLEOTIDE SEQUENCE [LARGE SCALE GENOMIC DNA]</scope>
</reference>
<evidence type="ECO:0000256" key="1">
    <source>
        <dbReference type="ARBA" id="ARBA00009692"/>
    </source>
</evidence>
<dbReference type="Pfam" id="PF01546">
    <property type="entry name" value="Peptidase_M20"/>
    <property type="match status" value="1"/>
</dbReference>
<gene>
    <name evidence="11" type="ORF">U14_06039</name>
</gene>
<feature type="binding site" evidence="9">
    <location>
        <position position="152"/>
    </location>
    <ligand>
        <name>Zn(2+)</name>
        <dbReference type="ChEBI" id="CHEBI:29105"/>
        <label>2</label>
    </ligand>
</feature>
<evidence type="ECO:0000256" key="3">
    <source>
        <dbReference type="ARBA" id="ARBA00022723"/>
    </source>
</evidence>
<feature type="binding site" evidence="9">
    <location>
        <position position="390"/>
    </location>
    <ligand>
        <name>Zn(2+)</name>
        <dbReference type="ChEBI" id="CHEBI:29105"/>
        <label>2</label>
    </ligand>
</feature>
<keyword evidence="2" id="KW-0645">Protease</keyword>
<dbReference type="NCBIfam" id="NF009920">
    <property type="entry name" value="PRK13381.1"/>
    <property type="match status" value="1"/>
</dbReference>
<dbReference type="Gene3D" id="3.30.70.360">
    <property type="match status" value="1"/>
</dbReference>
<evidence type="ECO:0000256" key="2">
    <source>
        <dbReference type="ARBA" id="ARBA00022670"/>
    </source>
</evidence>
<dbReference type="PANTHER" id="PTHR42994:SF1">
    <property type="entry name" value="PEPTIDASE T"/>
    <property type="match status" value="1"/>
</dbReference>
<proteinExistence type="inferred from homology"/>
<dbReference type="PIRSF" id="PIRSF037215">
    <property type="entry name" value="Peptidase_M20B"/>
    <property type="match status" value="1"/>
</dbReference>
<name>A0A081BTM0_9BACT</name>
<organism evidence="11">
    <name type="scientific">Candidatus Moduliflexus flocculans</name>
    <dbReference type="NCBI Taxonomy" id="1499966"/>
    <lineage>
        <taxon>Bacteria</taxon>
        <taxon>Candidatus Moduliflexota</taxon>
        <taxon>Candidatus Moduliflexia</taxon>
        <taxon>Candidatus Moduliflexales</taxon>
        <taxon>Candidatus Moduliflexaceae</taxon>
    </lineage>
</organism>
<evidence type="ECO:0000313" key="12">
    <source>
        <dbReference type="Proteomes" id="UP000030700"/>
    </source>
</evidence>
<keyword evidence="6" id="KW-0482">Metalloprotease</keyword>
<dbReference type="NCBIfam" id="NF003976">
    <property type="entry name" value="PRK05469.1"/>
    <property type="match status" value="1"/>
</dbReference>
<dbReference type="EMBL" id="DF820462">
    <property type="protein sequence ID" value="GAK54751.1"/>
    <property type="molecule type" value="Genomic_DNA"/>
</dbReference>
<dbReference type="SUPFAM" id="SSF55031">
    <property type="entry name" value="Bacterial exopeptidase dimerisation domain"/>
    <property type="match status" value="1"/>
</dbReference>
<comment type="cofactor">
    <cofactor evidence="9">
        <name>Zn(2+)</name>
        <dbReference type="ChEBI" id="CHEBI:29105"/>
    </cofactor>
    <text evidence="9">Binds 2 Zn(2+) ions per subunit.</text>
</comment>
<feature type="active site" description="Proton acceptor" evidence="8">
    <location>
        <position position="186"/>
    </location>
</feature>
<dbReference type="NCBIfam" id="TIGR01882">
    <property type="entry name" value="peptidase-T"/>
    <property type="match status" value="1"/>
</dbReference>
<dbReference type="HOGENOM" id="CLU_053676_0_0_0"/>
<sequence length="419" mass="46848">MMISPELRQWLLHDARQRFLRYVTIHTTSDDHSGQHPSSAGQWELARILCQELRELGIQEVALDEDCYLYVTLPASPGVTSPPISFCAHLDTSPSESGEQVKPVIHEAYDGGTIRFPDAPELLLTPEDSPQLRKYVGQTIITASGTTLLGADDKAGVAEIMTTLAALQTFPDLPHPEMRVVFTPDEEIGQGTQQIDLARLGQFGYTIDGGEMGELEDECFHALRINLTFHGRNVHPGEAKNRMVNAAAIAARFFAALPEHETPEHTELREGFFHLTHLSGDENRAICSLILRDFDGERNMKRVALIEHLIHTFHLRYDGLRVEIETLEQYRNMQEVLRQYPAVVRKAEIAIEQAGLTVIRKAIRGGTDGSRLSFLGLPTPNIFSGGLLYHSKKEWIPEIALQKAAEVMLHLCALWAAHE</sequence>
<dbReference type="Gene3D" id="3.40.630.10">
    <property type="entry name" value="Zn peptidases"/>
    <property type="match status" value="1"/>
</dbReference>
<dbReference type="PROSITE" id="PS00759">
    <property type="entry name" value="ARGE_DAPE_CPG2_2"/>
    <property type="match status" value="1"/>
</dbReference>
<feature type="domain" description="Peptidase M20 dimerisation" evidence="10">
    <location>
        <begin position="223"/>
        <end position="293"/>
    </location>
</feature>
<dbReference type="AlphaFoldDB" id="A0A081BTM0"/>
<feature type="binding site" evidence="9">
    <location>
        <position position="89"/>
    </location>
    <ligand>
        <name>Zn(2+)</name>
        <dbReference type="ChEBI" id="CHEBI:29105"/>
        <label>1</label>
    </ligand>
</feature>
<feature type="binding site" evidence="9">
    <location>
        <position position="152"/>
    </location>
    <ligand>
        <name>Zn(2+)</name>
        <dbReference type="ChEBI" id="CHEBI:29105"/>
        <label>1</label>
    </ligand>
</feature>
<dbReference type="PANTHER" id="PTHR42994">
    <property type="entry name" value="PEPTIDASE T"/>
    <property type="match status" value="1"/>
</dbReference>
<keyword evidence="3 9" id="KW-0479">Metal-binding</keyword>
<dbReference type="InterPro" id="IPR002933">
    <property type="entry name" value="Peptidase_M20"/>
</dbReference>
<dbReference type="STRING" id="1499966.U14_06039"/>
<dbReference type="GO" id="GO:0008270">
    <property type="term" value="F:zinc ion binding"/>
    <property type="evidence" value="ECO:0007669"/>
    <property type="project" value="InterPro"/>
</dbReference>
<feature type="binding site" evidence="9">
    <location>
        <position position="187"/>
    </location>
    <ligand>
        <name>Zn(2+)</name>
        <dbReference type="ChEBI" id="CHEBI:29105"/>
        <label>2</label>
    </ligand>
</feature>
<dbReference type="InterPro" id="IPR010161">
    <property type="entry name" value="Peptidase_M20B"/>
</dbReference>
<dbReference type="SUPFAM" id="SSF53187">
    <property type="entry name" value="Zn-dependent exopeptidases"/>
    <property type="match status" value="1"/>
</dbReference>
<protein>
    <recommendedName>
        <fullName evidence="7">Peptidase T</fullName>
        <ecNumber evidence="7">3.4.11.4</ecNumber>
    </recommendedName>
</protein>
<evidence type="ECO:0000313" key="11">
    <source>
        <dbReference type="EMBL" id="GAK54751.1"/>
    </source>
</evidence>